<evidence type="ECO:0000313" key="3">
    <source>
        <dbReference type="Proteomes" id="UP000199391"/>
    </source>
</evidence>
<dbReference type="EMBL" id="FPBO01000008">
    <property type="protein sequence ID" value="SFU73784.1"/>
    <property type="molecule type" value="Genomic_DNA"/>
</dbReference>
<evidence type="ECO:0000259" key="1">
    <source>
        <dbReference type="PROSITE" id="PS51186"/>
    </source>
</evidence>
<feature type="domain" description="N-acetyltransferase" evidence="1">
    <location>
        <begin position="1"/>
        <end position="148"/>
    </location>
</feature>
<keyword evidence="3" id="KW-1185">Reference proteome</keyword>
<dbReference type="AlphaFoldDB" id="A0A1I7ILL3"/>
<dbReference type="Proteomes" id="UP000199391">
    <property type="component" value="Unassembled WGS sequence"/>
</dbReference>
<name>A0A1I7ILL3_9BURK</name>
<dbReference type="InterPro" id="IPR000182">
    <property type="entry name" value="GNAT_dom"/>
</dbReference>
<dbReference type="SUPFAM" id="SSF55729">
    <property type="entry name" value="Acyl-CoA N-acyltransferases (Nat)"/>
    <property type="match status" value="2"/>
</dbReference>
<dbReference type="Gene3D" id="3.40.630.30">
    <property type="match status" value="1"/>
</dbReference>
<keyword evidence="2" id="KW-0808">Transferase</keyword>
<dbReference type="InterPro" id="IPR016181">
    <property type="entry name" value="Acyl_CoA_acyltransferase"/>
</dbReference>
<dbReference type="PROSITE" id="PS51186">
    <property type="entry name" value="GNAT"/>
    <property type="match status" value="1"/>
</dbReference>
<gene>
    <name evidence="2" type="ORF">SAMN05216552_1008122</name>
</gene>
<proteinExistence type="predicted"/>
<evidence type="ECO:0000313" key="2">
    <source>
        <dbReference type="EMBL" id="SFU73784.1"/>
    </source>
</evidence>
<sequence>MAAPRIAAARAGELDLAFALLPHVANQGVAAESVLVARQPGQGAIAGVAAFSSTPWESLRGGLRGAVFVLPSQRRRGVGGALLAALGAAIRRWDVQYLHAWGEWDAGGAPPFLARSGFEPQRTLRYFEADTRHSGAQCDQVLARLRAGGRIPEAAAVTTLAPRHLPQAIALYRRHADLSHDEAAARFDAALADPACAALSQVLELDGRLIGLLLWKRDAAVPEVDLWITQPGFRHGWPAMLLLEAANRQLVRQALPRYRFACNDAAGTTLQIARRVDATLLRTTQTHVLAL</sequence>
<reference evidence="3" key="1">
    <citation type="submission" date="2016-10" db="EMBL/GenBank/DDBJ databases">
        <authorList>
            <person name="Varghese N."/>
            <person name="Submissions S."/>
        </authorList>
    </citation>
    <scope>NUCLEOTIDE SEQUENCE [LARGE SCALE GENOMIC DNA]</scope>
    <source>
        <strain evidence="3">CGMCC 1.11014</strain>
    </source>
</reference>
<dbReference type="GO" id="GO:0016747">
    <property type="term" value="F:acyltransferase activity, transferring groups other than amino-acyl groups"/>
    <property type="evidence" value="ECO:0007669"/>
    <property type="project" value="InterPro"/>
</dbReference>
<dbReference type="STRING" id="1035707.SAMN05216552_1008122"/>
<organism evidence="2 3">
    <name type="scientific">Pseudoduganella namucuonensis</name>
    <dbReference type="NCBI Taxonomy" id="1035707"/>
    <lineage>
        <taxon>Bacteria</taxon>
        <taxon>Pseudomonadati</taxon>
        <taxon>Pseudomonadota</taxon>
        <taxon>Betaproteobacteria</taxon>
        <taxon>Burkholderiales</taxon>
        <taxon>Oxalobacteraceae</taxon>
        <taxon>Telluria group</taxon>
        <taxon>Pseudoduganella</taxon>
    </lineage>
</organism>
<dbReference type="Pfam" id="PF13508">
    <property type="entry name" value="Acetyltransf_7"/>
    <property type="match status" value="1"/>
</dbReference>
<accession>A0A1I7ILL3</accession>
<protein>
    <submittedName>
        <fullName evidence="2">Acetyltransferase (GNAT) family protein</fullName>
    </submittedName>
</protein>